<protein>
    <recommendedName>
        <fullName evidence="3">Butirosin biosynthesis protein H N-terminal domain-containing protein</fullName>
    </recommendedName>
</protein>
<sequence>MELELYHPPINCYLHHAYPLTVAMSHKDFYAWLFSNYIQLEYFDRSKTLNFLTYPICGTDSLCPLIDYKRLDLEFIYKSNIDIFDFIKTSINLGYYVVTYTDEFYIPERISYVNKTHFRHDIMIYGYDSDKSLFNVIGYNEKLKYASSCVSFSEFESSFLNSIDKTNDIILMKAKDSNSYNPFYEFDIENVKNLLSDYLFSKNTSANYRSLGKPNDSISGISVYSQLIKYYQNILQNNNNNNERCDVKHFHLLYEHKKTMVSRLQYLIENKYINPKSDFISIFHNLENEALNKRNVIMKYNATKNKSQINTIIDSLHKMCESEIRAMEALLNALN</sequence>
<name>F1T711_9FIRM</name>
<evidence type="ECO:0000313" key="2">
    <source>
        <dbReference type="Proteomes" id="UP000003860"/>
    </source>
</evidence>
<reference evidence="1" key="2">
    <citation type="submission" date="2011-01" db="EMBL/GenBank/DDBJ databases">
        <title>The Non-contiguous Finished genome of Clostridium papyrosolvens.</title>
        <authorList>
            <person name="Lucas S."/>
            <person name="Copeland A."/>
            <person name="Lapidus A."/>
            <person name="Cheng J.-F."/>
            <person name="Goodwin L."/>
            <person name="Pitluck S."/>
            <person name="Misra M."/>
            <person name="Chertkov O."/>
            <person name="Detter J.C."/>
            <person name="Han C."/>
            <person name="Tapia R."/>
            <person name="Land M."/>
            <person name="Hauser L."/>
            <person name="Kyrpides N."/>
            <person name="Ivanova N."/>
            <person name="Pagani I."/>
            <person name="Mouttaki H."/>
            <person name="He Z."/>
            <person name="Zhou J."/>
            <person name="Hemme C.L."/>
            <person name="Woyke T."/>
        </authorList>
    </citation>
    <scope>NUCLEOTIDE SEQUENCE [LARGE SCALE GENOMIC DNA]</scope>
    <source>
        <strain evidence="1">DSM 2782</strain>
    </source>
</reference>
<dbReference type="RefSeq" id="WP_004615835.1">
    <property type="nucleotide sequence ID" value="NZ_ACXX02000001.1"/>
</dbReference>
<proteinExistence type="predicted"/>
<organism evidence="1 2">
    <name type="scientific">Ruminiclostridium papyrosolvens DSM 2782</name>
    <dbReference type="NCBI Taxonomy" id="588581"/>
    <lineage>
        <taxon>Bacteria</taxon>
        <taxon>Bacillati</taxon>
        <taxon>Bacillota</taxon>
        <taxon>Clostridia</taxon>
        <taxon>Eubacteriales</taxon>
        <taxon>Oscillospiraceae</taxon>
        <taxon>Ruminiclostridium</taxon>
    </lineage>
</organism>
<dbReference type="AlphaFoldDB" id="F1T711"/>
<evidence type="ECO:0000313" key="1">
    <source>
        <dbReference type="EMBL" id="EGD49259.1"/>
    </source>
</evidence>
<dbReference type="OrthoDB" id="1738415at2"/>
<keyword evidence="2" id="KW-1185">Reference proteome</keyword>
<dbReference type="eggNOG" id="ENOG5032R9F">
    <property type="taxonomic scope" value="Bacteria"/>
</dbReference>
<dbReference type="EMBL" id="ACXX02000001">
    <property type="protein sequence ID" value="EGD49259.1"/>
    <property type="molecule type" value="Genomic_DNA"/>
</dbReference>
<reference evidence="1" key="1">
    <citation type="submission" date="2009-07" db="EMBL/GenBank/DDBJ databases">
        <authorList>
            <consortium name="US DOE Joint Genome Institute (JGI-PGF)"/>
            <person name="Lucas S."/>
            <person name="Copeland A."/>
            <person name="Lapidus A."/>
            <person name="Glavina del Rio T."/>
            <person name="Tice H."/>
            <person name="Bruce D."/>
            <person name="Goodwin L."/>
            <person name="Pitluck S."/>
            <person name="Larimer F."/>
            <person name="Land M.L."/>
            <person name="Mouttaki H."/>
            <person name="He Z."/>
            <person name="Zhou J."/>
            <person name="Hemme C.L."/>
        </authorList>
    </citation>
    <scope>NUCLEOTIDE SEQUENCE</scope>
    <source>
        <strain evidence="1">DSM 2782</strain>
    </source>
</reference>
<accession>F1T711</accession>
<evidence type="ECO:0008006" key="3">
    <source>
        <dbReference type="Google" id="ProtNLM"/>
    </source>
</evidence>
<gene>
    <name evidence="1" type="ORF">Cpap_3691</name>
</gene>
<dbReference type="STRING" id="588581.Cpap_3691"/>
<dbReference type="Proteomes" id="UP000003860">
    <property type="component" value="Unassembled WGS sequence"/>
</dbReference>
<comment type="caution">
    <text evidence="1">The sequence shown here is derived from an EMBL/GenBank/DDBJ whole genome shotgun (WGS) entry which is preliminary data.</text>
</comment>